<dbReference type="InterPro" id="IPR018775">
    <property type="entry name" value="RlaP"/>
</dbReference>
<proteinExistence type="predicted"/>
<organism evidence="1 2">
    <name type="scientific">Actibacterium mucosum KCTC 23349</name>
    <dbReference type="NCBI Taxonomy" id="1454373"/>
    <lineage>
        <taxon>Bacteria</taxon>
        <taxon>Pseudomonadati</taxon>
        <taxon>Pseudomonadota</taxon>
        <taxon>Alphaproteobacteria</taxon>
        <taxon>Rhodobacterales</taxon>
        <taxon>Roseobacteraceae</taxon>
        <taxon>Actibacterium</taxon>
    </lineage>
</organism>
<name>A0A037ZP90_9RHOB</name>
<keyword evidence="2" id="KW-1185">Reference proteome</keyword>
<dbReference type="RefSeq" id="WP_152544479.1">
    <property type="nucleotide sequence ID" value="NZ_JFKE01000001.1"/>
</dbReference>
<dbReference type="Pfam" id="PF10127">
    <property type="entry name" value="RlaP"/>
    <property type="match status" value="1"/>
</dbReference>
<dbReference type="PANTHER" id="PTHR34817">
    <property type="entry name" value="NUCLEOTIDYLTRANSFERASE"/>
    <property type="match status" value="1"/>
</dbReference>
<dbReference type="PANTHER" id="PTHR34817:SF2">
    <property type="entry name" value="NUCLEOTIDYLTRANSFERASE"/>
    <property type="match status" value="1"/>
</dbReference>
<dbReference type="OrthoDB" id="9796845at2"/>
<dbReference type="STRING" id="1454373.ACMU_02375"/>
<dbReference type="SUPFAM" id="SSF81301">
    <property type="entry name" value="Nucleotidyltransferase"/>
    <property type="match status" value="1"/>
</dbReference>
<comment type="caution">
    <text evidence="1">The sequence shown here is derived from an EMBL/GenBank/DDBJ whole genome shotgun (WGS) entry which is preliminary data.</text>
</comment>
<dbReference type="AlphaFoldDB" id="A0A037ZP90"/>
<dbReference type="Proteomes" id="UP000026249">
    <property type="component" value="Unassembled WGS sequence"/>
</dbReference>
<reference evidence="1 2" key="1">
    <citation type="submission" date="2014-03" db="EMBL/GenBank/DDBJ databases">
        <title>Draft Genome Sequence of Actibacterium mucosum KCTC 23349, a Marine Alphaproteobacterium with Complex Ionic Requirements Isolated from Mediterranean Seawater at Malvarrosa Beach, Valencia, Spain.</title>
        <authorList>
            <person name="Arahal D.R."/>
            <person name="Shao Z."/>
            <person name="Lai Q."/>
            <person name="Pujalte M.J."/>
        </authorList>
    </citation>
    <scope>NUCLEOTIDE SEQUENCE [LARGE SCALE GENOMIC DNA]</scope>
    <source>
        <strain evidence="1 2">KCTC 23349</strain>
    </source>
</reference>
<dbReference type="InterPro" id="IPR043519">
    <property type="entry name" value="NT_sf"/>
</dbReference>
<sequence>MSEPVDGAMREVICARLEQISQKEGARILFAVESGSRAWGFHSPDSDYDVRFLYARPVDWHLRLDKRRDVIEYPIDDELDISGWELGKALKLAIGSNAVVAEWLQSPIVYQSDPDAVQVLTSFARAALDRKSVTWHYRALLLRQNGRLAHPDGGIRIKRYFYVLRPALALRWMRLNDAAMPPMNLYGLVDGCALGAEQTEALDRLVVQKKKVGERATAAQSVPVLDQLVASELQLAEAWLKAHSGARSTDQLWNRAHDIHAQLSRQAGR</sequence>
<evidence type="ECO:0000313" key="2">
    <source>
        <dbReference type="Proteomes" id="UP000026249"/>
    </source>
</evidence>
<evidence type="ECO:0000313" key="1">
    <source>
        <dbReference type="EMBL" id="KAJ57368.1"/>
    </source>
</evidence>
<accession>A0A037ZP90</accession>
<protein>
    <recommendedName>
        <fullName evidence="3">Nucleotidyltransferase</fullName>
    </recommendedName>
</protein>
<gene>
    <name evidence="1" type="ORF">ACMU_02375</name>
</gene>
<evidence type="ECO:0008006" key="3">
    <source>
        <dbReference type="Google" id="ProtNLM"/>
    </source>
</evidence>
<dbReference type="EMBL" id="JFKE01000001">
    <property type="protein sequence ID" value="KAJ57368.1"/>
    <property type="molecule type" value="Genomic_DNA"/>
</dbReference>